<dbReference type="InterPro" id="IPR044608">
    <property type="entry name" value="Ect1/PCYT2"/>
</dbReference>
<dbReference type="SUPFAM" id="SSF52374">
    <property type="entry name" value="Nucleotidylyl transferase"/>
    <property type="match status" value="2"/>
</dbReference>
<evidence type="ECO:0000256" key="1">
    <source>
        <dbReference type="ARBA" id="ARBA00005189"/>
    </source>
</evidence>
<evidence type="ECO:0000259" key="13">
    <source>
        <dbReference type="Pfam" id="PF01467"/>
    </source>
</evidence>
<feature type="domain" description="Cytidyltransferase-like" evidence="13">
    <location>
        <begin position="640"/>
        <end position="767"/>
    </location>
</feature>
<keyword evidence="7" id="KW-0594">Phospholipid biosynthesis</keyword>
<comment type="pathway">
    <text evidence="9">Phospholipid metabolism; phosphatidylethanolamine biosynthesis; phosphatidylethanolamine from ethanolamine: step 2/3.</text>
</comment>
<evidence type="ECO:0000256" key="12">
    <source>
        <dbReference type="SAM" id="MobiDB-lite"/>
    </source>
</evidence>
<dbReference type="PANTHER" id="PTHR45780">
    <property type="entry name" value="ETHANOLAMINE-PHOSPHATE CYTIDYLYLTRANSFERASE"/>
    <property type="match status" value="1"/>
</dbReference>
<keyword evidence="15" id="KW-1185">Reference proteome</keyword>
<evidence type="ECO:0000256" key="7">
    <source>
        <dbReference type="ARBA" id="ARBA00023209"/>
    </source>
</evidence>
<keyword evidence="5" id="KW-0548">Nucleotidyltransferase</keyword>
<keyword evidence="8" id="KW-1208">Phospholipid metabolism</keyword>
<dbReference type="GO" id="GO:0005737">
    <property type="term" value="C:cytoplasm"/>
    <property type="evidence" value="ECO:0007669"/>
    <property type="project" value="TreeGrafter"/>
</dbReference>
<comment type="caution">
    <text evidence="14">The sequence shown here is derived from an EMBL/GenBank/DDBJ whole genome shotgun (WGS) entry which is preliminary data.</text>
</comment>
<feature type="region of interest" description="Disordered" evidence="12">
    <location>
        <begin position="53"/>
        <end position="72"/>
    </location>
</feature>
<feature type="domain" description="Cytidyltransferase-like" evidence="13">
    <location>
        <begin position="460"/>
        <end position="593"/>
    </location>
</feature>
<evidence type="ECO:0000256" key="3">
    <source>
        <dbReference type="ARBA" id="ARBA00022516"/>
    </source>
</evidence>
<dbReference type="NCBIfam" id="TIGR00125">
    <property type="entry name" value="cyt_tran_rel"/>
    <property type="match status" value="2"/>
</dbReference>
<dbReference type="InterPro" id="IPR004821">
    <property type="entry name" value="Cyt_trans-like"/>
</dbReference>
<organism evidence="14 15">
    <name type="scientific">Effrenium voratum</name>
    <dbReference type="NCBI Taxonomy" id="2562239"/>
    <lineage>
        <taxon>Eukaryota</taxon>
        <taxon>Sar</taxon>
        <taxon>Alveolata</taxon>
        <taxon>Dinophyceae</taxon>
        <taxon>Suessiales</taxon>
        <taxon>Symbiodiniaceae</taxon>
        <taxon>Effrenium</taxon>
    </lineage>
</organism>
<evidence type="ECO:0000313" key="15">
    <source>
        <dbReference type="Proteomes" id="UP001178507"/>
    </source>
</evidence>
<dbReference type="GO" id="GO:0004306">
    <property type="term" value="F:ethanolamine-phosphate cytidylyltransferase activity"/>
    <property type="evidence" value="ECO:0007669"/>
    <property type="project" value="UniProtKB-EC"/>
</dbReference>
<dbReference type="EC" id="2.7.7.14" evidence="10"/>
<evidence type="ECO:0000256" key="11">
    <source>
        <dbReference type="ARBA" id="ARBA00031473"/>
    </source>
</evidence>
<dbReference type="PANTHER" id="PTHR45780:SF2">
    <property type="entry name" value="ETHANOLAMINE-PHOSPHATE CYTIDYLYLTRANSFERASE"/>
    <property type="match status" value="1"/>
</dbReference>
<protein>
    <recommendedName>
        <fullName evidence="10">ethanolamine-phosphate cytidylyltransferase</fullName>
        <ecNumber evidence="10">2.7.7.14</ecNumber>
    </recommendedName>
    <alternativeName>
        <fullName evidence="11">CTP:phosphoethanolamine cytidylyltransferase</fullName>
    </alternativeName>
</protein>
<evidence type="ECO:0000256" key="9">
    <source>
        <dbReference type="ARBA" id="ARBA00024191"/>
    </source>
</evidence>
<dbReference type="InterPro" id="IPR014729">
    <property type="entry name" value="Rossmann-like_a/b/a_fold"/>
</dbReference>
<keyword evidence="6" id="KW-0443">Lipid metabolism</keyword>
<dbReference type="Pfam" id="PF01467">
    <property type="entry name" value="CTP_transf_like"/>
    <property type="match status" value="2"/>
</dbReference>
<gene>
    <name evidence="14" type="ORF">EVOR1521_LOCUS19293</name>
</gene>
<name>A0AA36N6U5_9DINO</name>
<dbReference type="AlphaFoldDB" id="A0AA36N6U5"/>
<evidence type="ECO:0000256" key="4">
    <source>
        <dbReference type="ARBA" id="ARBA00022679"/>
    </source>
</evidence>
<comment type="similarity">
    <text evidence="2">Belongs to the cytidylyltransferase family.</text>
</comment>
<keyword evidence="4" id="KW-0808">Transferase</keyword>
<evidence type="ECO:0000256" key="10">
    <source>
        <dbReference type="ARBA" id="ARBA00024221"/>
    </source>
</evidence>
<sequence length="951" mass="102688">MGGELLSAAAAGYEAAELLTRAAGQASLQLRLAIEAGKFPLSSVYRGDDGLHAAPIPKATGPRGSTEKAKPVPREVPASVVAAAAAVGQAAASSGNYSFSPPGRSVGRPAATAGTGSAAGASIWLRAPQGVSAEARLAARLPQADFTYIDRPWRHFVTRWAAIDAELQKAFGEGAFTLLDLGSCCGFFSLQAAVAYPESWVLGVEGSVGIGNGTTGIAGTQAQIIETKAIQTHLKWIRQLSLSNCMVAPDVWDYKKVCALAAEKRPLCDVMLLLSVVHHIDNVSADQYAAEQLGQVEGSVQLMANLLKLAPRHFVELPDQPWLQHVYDHFGTGRDFLSAAAEKSGKKWSFTGPLVMSDWYGRRELWLMEEVAQDCQVLTRPELQALFPTLLPEARDATCSHRRTPKEIRPELCRAPFVLFVLPEFGMHEVTLRLSFYWHRPSWETVQRQSEDPEVVRIFLNGCFDLMHVGHFNALRQAKRLFYQQGFKKVVMVAGIHSDAAICGAKGPPMMSDEERIAVLEATKWVDELVTHLPYVSMSLSMAEALQVRWLCHGDDMPVCPGGGDMYAEVIESGRFQVLKRTEGISTTQIIERLIQQQGWNSHDAQVEALSSALCTTQRLSQFAERQDLKSLSSSQRVVYVPGIFDLLHPGHVSILRQAAELGDFLLVGLFSDEVVRQQRGAAPVLTLLERAMAVLSMRWVDDVVLGAPWKITQELLASMNVSCVVLGRPPSAPASEAQEQVSFAREKGLLRELESSFSISSEALKQRFLARSQELLKRNSKLMEKELNYIDKKGYVPEAVQYVALSGSNWTIPRLGFAAAQADGGAAQRMAEPMPAEKVKLLWGVARFAVMPENLGRADAAAPAVAPPPTAAPAAPAAPVAAPVAATAPAPAPVADPATAPVSVPGIGELSQEDIGAGLMKAPTALLAAHLQLRDAMLSAETLQTPQIAP</sequence>
<keyword evidence="3" id="KW-0444">Lipid biosynthesis</keyword>
<evidence type="ECO:0000313" key="14">
    <source>
        <dbReference type="EMBL" id="CAJ1394684.1"/>
    </source>
</evidence>
<dbReference type="Gene3D" id="3.40.50.620">
    <property type="entry name" value="HUPs"/>
    <property type="match status" value="2"/>
</dbReference>
<reference evidence="14" key="1">
    <citation type="submission" date="2023-08" db="EMBL/GenBank/DDBJ databases">
        <authorList>
            <person name="Chen Y."/>
            <person name="Shah S."/>
            <person name="Dougan E. K."/>
            <person name="Thang M."/>
            <person name="Chan C."/>
        </authorList>
    </citation>
    <scope>NUCLEOTIDE SEQUENCE</scope>
</reference>
<dbReference type="EMBL" id="CAUJNA010002913">
    <property type="protein sequence ID" value="CAJ1394684.1"/>
    <property type="molecule type" value="Genomic_DNA"/>
</dbReference>
<comment type="pathway">
    <text evidence="1">Lipid metabolism.</text>
</comment>
<proteinExistence type="inferred from homology"/>
<evidence type="ECO:0000256" key="8">
    <source>
        <dbReference type="ARBA" id="ARBA00023264"/>
    </source>
</evidence>
<evidence type="ECO:0000256" key="5">
    <source>
        <dbReference type="ARBA" id="ARBA00022695"/>
    </source>
</evidence>
<dbReference type="Proteomes" id="UP001178507">
    <property type="component" value="Unassembled WGS sequence"/>
</dbReference>
<evidence type="ECO:0000256" key="6">
    <source>
        <dbReference type="ARBA" id="ARBA00023098"/>
    </source>
</evidence>
<accession>A0AA36N6U5</accession>
<dbReference type="GO" id="GO:0006646">
    <property type="term" value="P:phosphatidylethanolamine biosynthetic process"/>
    <property type="evidence" value="ECO:0007669"/>
    <property type="project" value="InterPro"/>
</dbReference>
<evidence type="ECO:0000256" key="2">
    <source>
        <dbReference type="ARBA" id="ARBA00010101"/>
    </source>
</evidence>